<protein>
    <submittedName>
        <fullName evidence="2">Uncharacterized protein</fullName>
    </submittedName>
</protein>
<organism evidence="2 3">
    <name type="scientific">Heterobasidion irregulare (strain TC 32-1)</name>
    <dbReference type="NCBI Taxonomy" id="747525"/>
    <lineage>
        <taxon>Eukaryota</taxon>
        <taxon>Fungi</taxon>
        <taxon>Dikarya</taxon>
        <taxon>Basidiomycota</taxon>
        <taxon>Agaricomycotina</taxon>
        <taxon>Agaricomycetes</taxon>
        <taxon>Russulales</taxon>
        <taxon>Bondarzewiaceae</taxon>
        <taxon>Heterobasidion</taxon>
        <taxon>Heterobasidion annosum species complex</taxon>
    </lineage>
</organism>
<dbReference type="RefSeq" id="XP_009547711.1">
    <property type="nucleotide sequence ID" value="XM_009549416.1"/>
</dbReference>
<feature type="compositionally biased region" description="Polar residues" evidence="1">
    <location>
        <begin position="382"/>
        <end position="398"/>
    </location>
</feature>
<name>W4K7I4_HETIT</name>
<evidence type="ECO:0000313" key="2">
    <source>
        <dbReference type="EMBL" id="ETW81031.1"/>
    </source>
</evidence>
<dbReference type="InParanoid" id="W4K7I4"/>
<dbReference type="GeneID" id="20670678"/>
<feature type="compositionally biased region" description="Polar residues" evidence="1">
    <location>
        <begin position="97"/>
        <end position="111"/>
    </location>
</feature>
<feature type="compositionally biased region" description="Polar residues" evidence="1">
    <location>
        <begin position="763"/>
        <end position="775"/>
    </location>
</feature>
<feature type="region of interest" description="Disordered" evidence="1">
    <location>
        <begin position="1"/>
        <end position="20"/>
    </location>
</feature>
<sequence length="1058" mass="110592">MSSRRVPSASPIRYSTREPGTLFSAHHGALDADNDHAMESASTQAILKRKAPPLSASPTRVSKIPRTSQPRNARNISRSLSDSPPPPSLSDLLNPAKKSNSPAQVVNTGFNTGKKKMRKINVGGITANIATLPSWSRSPSHISISSGDDPSDGTFVITSDEDPIRFRQKLPSRTPVVGGNNEDDAIVISDDDDDEPVAPTMSISAPLPRRSVNTSLTAGPATSASASHLPLLRATPRSNMIRGVASTPDFSDAGSPPKSDNVEAPHIPAPNFTDADPAERADSPVASPQDNHSSPTLISRAASVDGIDGDSPMHFEVATEFPDFSPEPEERSTSDPAIPASQRVPALSPRPDPPAPNMSPPPLVLSSTAQAALPRSPLITDPATTLGESPDNPSSNPQSEVSSPGKSSVASSPASPPVSSSSPEAHDVVNDTTNVYAPHLVSEVSNSIGQSQDLDSAPVEMLVDVPRPTSQQPLESPFVSPIPSTSQLPVLRSSPAVDRTVSRPLASRVTQLASSPSRPPLSATLYGGASGFFKHVYNARRHSRDTTAHDTPVSQPVPLASLAPYIYKQSPAPQSPQGAEVLSQDDRDQSSPSTTGTSQDILRAIVSALGKVDLTKLVPGSNVSPVVAQATLQEAPRSTAVSVEANIDSPAHSLMAVDEDEAALAPVVLPDIEEPMAAQDIASEHTVATPQALAAASGIYGHGLEMPDPTKGAEAGAEDSDISKKLTVNEAAQESESTKVTVVEANAQKQPGAESCPMGPPTSAAQSLSLSSHPSPATGKFTIPDHKIGKAKLVEIMIRAQQIKSAASTRRSQIEVSYAVDGSALRVDLADDADTKDLSATPTASSTQALIPSDAPKTPLVRERTPATLVASTSRRDASLTRSSPSMTPPPSVPASQPASYLDLIRMTKLRAKRRSLNAGTPSHQRTLQIRRLSSFPLAPLPTPPVVQDDDRKSPVVSHDLSRSSVDSVPSDGTVSESSANFPSTLIAEPTSVTEPSNSKPPIGHAASTPEIAENPSSVVEHSLRASIASLDIDAGVQEVLPVSNIVSFSANRITQHH</sequence>
<feature type="region of interest" description="Disordered" evidence="1">
    <location>
        <begin position="935"/>
        <end position="1010"/>
    </location>
</feature>
<dbReference type="EMBL" id="KI925459">
    <property type="protein sequence ID" value="ETW81031.1"/>
    <property type="molecule type" value="Genomic_DNA"/>
</dbReference>
<feature type="region of interest" description="Disordered" evidence="1">
    <location>
        <begin position="468"/>
        <end position="502"/>
    </location>
</feature>
<gene>
    <name evidence="2" type="ORF">HETIRDRAFT_320635</name>
</gene>
<dbReference type="HOGENOM" id="CLU_289688_0_0_1"/>
<feature type="compositionally biased region" description="Polar residues" evidence="1">
    <location>
        <begin position="963"/>
        <end position="984"/>
    </location>
</feature>
<accession>W4K7I4</accession>
<feature type="compositionally biased region" description="Polar residues" evidence="1">
    <location>
        <begin position="286"/>
        <end position="297"/>
    </location>
</feature>
<feature type="region of interest" description="Disordered" evidence="1">
    <location>
        <begin position="838"/>
        <end position="900"/>
    </location>
</feature>
<proteinExistence type="predicted"/>
<feature type="region of interest" description="Disordered" evidence="1">
    <location>
        <begin position="25"/>
        <end position="112"/>
    </location>
</feature>
<dbReference type="AlphaFoldDB" id="W4K7I4"/>
<evidence type="ECO:0000256" key="1">
    <source>
        <dbReference type="SAM" id="MobiDB-lite"/>
    </source>
</evidence>
<feature type="compositionally biased region" description="Pro residues" evidence="1">
    <location>
        <begin position="348"/>
        <end position="363"/>
    </location>
</feature>
<feature type="region of interest" description="Disordered" evidence="1">
    <location>
        <begin position="568"/>
        <end position="598"/>
    </location>
</feature>
<feature type="compositionally biased region" description="Low complexity" evidence="1">
    <location>
        <begin position="399"/>
        <end position="423"/>
    </location>
</feature>
<keyword evidence="3" id="KW-1185">Reference proteome</keyword>
<feature type="compositionally biased region" description="Polar residues" evidence="1">
    <location>
        <begin position="211"/>
        <end position="226"/>
    </location>
</feature>
<evidence type="ECO:0000313" key="3">
    <source>
        <dbReference type="Proteomes" id="UP000030671"/>
    </source>
</evidence>
<reference evidence="2 3" key="1">
    <citation type="journal article" date="2012" name="New Phytol.">
        <title>Insight into trade-off between wood decay and parasitism from the genome of a fungal forest pathogen.</title>
        <authorList>
            <person name="Olson A."/>
            <person name="Aerts A."/>
            <person name="Asiegbu F."/>
            <person name="Belbahri L."/>
            <person name="Bouzid O."/>
            <person name="Broberg A."/>
            <person name="Canback B."/>
            <person name="Coutinho P.M."/>
            <person name="Cullen D."/>
            <person name="Dalman K."/>
            <person name="Deflorio G."/>
            <person name="van Diepen L.T."/>
            <person name="Dunand C."/>
            <person name="Duplessis S."/>
            <person name="Durling M."/>
            <person name="Gonthier P."/>
            <person name="Grimwood J."/>
            <person name="Fossdal C.G."/>
            <person name="Hansson D."/>
            <person name="Henrissat B."/>
            <person name="Hietala A."/>
            <person name="Himmelstrand K."/>
            <person name="Hoffmeister D."/>
            <person name="Hogberg N."/>
            <person name="James T.Y."/>
            <person name="Karlsson M."/>
            <person name="Kohler A."/>
            <person name="Kues U."/>
            <person name="Lee Y.H."/>
            <person name="Lin Y.C."/>
            <person name="Lind M."/>
            <person name="Lindquist E."/>
            <person name="Lombard V."/>
            <person name="Lucas S."/>
            <person name="Lunden K."/>
            <person name="Morin E."/>
            <person name="Murat C."/>
            <person name="Park J."/>
            <person name="Raffaello T."/>
            <person name="Rouze P."/>
            <person name="Salamov A."/>
            <person name="Schmutz J."/>
            <person name="Solheim H."/>
            <person name="Stahlberg J."/>
            <person name="Velez H."/>
            <person name="de Vries R.P."/>
            <person name="Wiebenga A."/>
            <person name="Woodward S."/>
            <person name="Yakovlev I."/>
            <person name="Garbelotto M."/>
            <person name="Martin F."/>
            <person name="Grigoriev I.V."/>
            <person name="Stenlid J."/>
        </authorList>
    </citation>
    <scope>NUCLEOTIDE SEQUENCE [LARGE SCALE GENOMIC DNA]</scope>
    <source>
        <strain evidence="2 3">TC 32-1</strain>
    </source>
</reference>
<feature type="region of interest" description="Disordered" evidence="1">
    <location>
        <begin position="171"/>
        <end position="434"/>
    </location>
</feature>
<feature type="compositionally biased region" description="Polar residues" evidence="1">
    <location>
        <begin position="991"/>
        <end position="1000"/>
    </location>
</feature>
<feature type="region of interest" description="Disordered" evidence="1">
    <location>
        <begin position="750"/>
        <end position="783"/>
    </location>
</feature>
<dbReference type="KEGG" id="hir:HETIRDRAFT_320635"/>
<feature type="compositionally biased region" description="Polar residues" evidence="1">
    <location>
        <begin position="56"/>
        <end position="78"/>
    </location>
</feature>
<feature type="compositionally biased region" description="Basic and acidic residues" evidence="1">
    <location>
        <begin position="28"/>
        <end position="38"/>
    </location>
</feature>
<feature type="compositionally biased region" description="Polar residues" evidence="1">
    <location>
        <begin position="838"/>
        <end position="850"/>
    </location>
</feature>
<feature type="compositionally biased region" description="Acidic residues" evidence="1">
    <location>
        <begin position="181"/>
        <end position="196"/>
    </location>
</feature>
<dbReference type="Proteomes" id="UP000030671">
    <property type="component" value="Unassembled WGS sequence"/>
</dbReference>